<proteinExistence type="predicted"/>
<feature type="transmembrane region" description="Helical" evidence="1">
    <location>
        <begin position="38"/>
        <end position="58"/>
    </location>
</feature>
<protein>
    <submittedName>
        <fullName evidence="2">Uncharacterized protein</fullName>
    </submittedName>
</protein>
<dbReference type="Proteomes" id="UP000253099">
    <property type="component" value="Unassembled WGS sequence"/>
</dbReference>
<keyword evidence="1" id="KW-0812">Transmembrane</keyword>
<feature type="transmembrane region" description="Helical" evidence="1">
    <location>
        <begin position="230"/>
        <end position="248"/>
    </location>
</feature>
<gene>
    <name evidence="2" type="ORF">ALNOE001_17350</name>
</gene>
<feature type="transmembrane region" description="Helical" evidence="1">
    <location>
        <begin position="6"/>
        <end position="26"/>
    </location>
</feature>
<organism evidence="2 3">
    <name type="scientific">Candidatus Methanobinarius endosymbioticus</name>
    <dbReference type="NCBI Taxonomy" id="2006182"/>
    <lineage>
        <taxon>Archaea</taxon>
        <taxon>Methanobacteriati</taxon>
        <taxon>Methanobacteriota</taxon>
        <taxon>Methanomada group</taxon>
        <taxon>Methanobacteria</taxon>
        <taxon>Methanobacteriales</taxon>
        <taxon>Methanobacteriaceae</taxon>
        <taxon>Candidatus Methanobinarius</taxon>
    </lineage>
</organism>
<accession>A0A366MAG0</accession>
<evidence type="ECO:0000313" key="2">
    <source>
        <dbReference type="EMBL" id="RBQ22539.1"/>
    </source>
</evidence>
<keyword evidence="1" id="KW-0472">Membrane</keyword>
<sequence length="265" mass="29558">MDILSAIIYIILFLVLMIFVFSMGLLTPIIGKKDIISVLVIGFVVGLVGGVFFVSPIYQDIPYVAGSIQEVINGDNETIEVEVSPVFNQTKIVSELKQKEGVMSVSNKGVVLQTDPFSDERKAIIEEKIPYIDNNFNKFLVDKKGIMAINFTQGLDPNQAINTLKEWLMYSSEINVKYGLINMNINVKSYNVDEVTKYLNSENIVVKSVEGPVHNAINDTKNSMLDSNSIIFLSGIIGLIVALISIFLDKITATIRKFIIKIRNR</sequence>
<comment type="caution">
    <text evidence="2">The sequence shown here is derived from an EMBL/GenBank/DDBJ whole genome shotgun (WGS) entry which is preliminary data.</text>
</comment>
<dbReference type="AlphaFoldDB" id="A0A366MAG0"/>
<reference evidence="2 3" key="1">
    <citation type="submission" date="2018-06" db="EMBL/GenBank/DDBJ databases">
        <title>Genomic insight into two independent archaeal endosymbiosis events.</title>
        <authorList>
            <person name="Lind A.E."/>
            <person name="Lewis W.H."/>
            <person name="Spang A."/>
            <person name="Guy L."/>
            <person name="Embley M.T."/>
            <person name="Ettema T.J.G."/>
        </authorList>
    </citation>
    <scope>NUCLEOTIDE SEQUENCE [LARGE SCALE GENOMIC DNA]</scope>
    <source>
        <strain evidence="2">NOE</strain>
    </source>
</reference>
<keyword evidence="1" id="KW-1133">Transmembrane helix</keyword>
<evidence type="ECO:0000313" key="3">
    <source>
        <dbReference type="Proteomes" id="UP000253099"/>
    </source>
</evidence>
<name>A0A366MAG0_9EURY</name>
<keyword evidence="3" id="KW-1185">Reference proteome</keyword>
<dbReference type="EMBL" id="NIZT01000059">
    <property type="protein sequence ID" value="RBQ22539.1"/>
    <property type="molecule type" value="Genomic_DNA"/>
</dbReference>
<evidence type="ECO:0000256" key="1">
    <source>
        <dbReference type="SAM" id="Phobius"/>
    </source>
</evidence>